<dbReference type="CDD" id="cd00754">
    <property type="entry name" value="Ubl_MoaD"/>
    <property type="match status" value="1"/>
</dbReference>
<dbReference type="GO" id="GO:1990133">
    <property type="term" value="C:molybdopterin adenylyltransferase complex"/>
    <property type="evidence" value="ECO:0007669"/>
    <property type="project" value="TreeGrafter"/>
</dbReference>
<dbReference type="OrthoDB" id="598356at2"/>
<dbReference type="NCBIfam" id="TIGR01682">
    <property type="entry name" value="moaD"/>
    <property type="match status" value="1"/>
</dbReference>
<name>A0A512REE2_9BACT</name>
<dbReference type="RefSeq" id="WP_146857572.1">
    <property type="nucleotide sequence ID" value="NZ_BKAU01000001.1"/>
</dbReference>
<dbReference type="Proteomes" id="UP000321436">
    <property type="component" value="Unassembled WGS sequence"/>
</dbReference>
<reference evidence="4 5" key="1">
    <citation type="submission" date="2019-07" db="EMBL/GenBank/DDBJ databases">
        <title>Whole genome shotgun sequence of Chitinophaga cymbidii NBRC 109752.</title>
        <authorList>
            <person name="Hosoyama A."/>
            <person name="Uohara A."/>
            <person name="Ohji S."/>
            <person name="Ichikawa N."/>
        </authorList>
    </citation>
    <scope>NUCLEOTIDE SEQUENCE [LARGE SCALE GENOMIC DNA]</scope>
    <source>
        <strain evidence="4 5">NBRC 109752</strain>
    </source>
</reference>
<dbReference type="AlphaFoldDB" id="A0A512REE2"/>
<evidence type="ECO:0000256" key="3">
    <source>
        <dbReference type="ARBA" id="ARBA00024247"/>
    </source>
</evidence>
<dbReference type="InterPro" id="IPR044672">
    <property type="entry name" value="MOCS2A"/>
</dbReference>
<dbReference type="Pfam" id="PF02597">
    <property type="entry name" value="ThiS"/>
    <property type="match status" value="1"/>
</dbReference>
<evidence type="ECO:0000313" key="5">
    <source>
        <dbReference type="Proteomes" id="UP000321436"/>
    </source>
</evidence>
<dbReference type="PANTHER" id="PTHR33359:SF1">
    <property type="entry name" value="MOLYBDOPTERIN SYNTHASE SULFUR CARRIER SUBUNIT"/>
    <property type="match status" value="1"/>
</dbReference>
<gene>
    <name evidence="4" type="primary">moaD</name>
    <name evidence="4" type="ORF">CCY01nite_03360</name>
</gene>
<keyword evidence="1" id="KW-0547">Nucleotide-binding</keyword>
<comment type="caution">
    <text evidence="4">The sequence shown here is derived from an EMBL/GenBank/DDBJ whole genome shotgun (WGS) entry which is preliminary data.</text>
</comment>
<accession>A0A512REE2</accession>
<dbReference type="Gene3D" id="3.10.20.30">
    <property type="match status" value="1"/>
</dbReference>
<sequence length="77" mass="8260">MRVMLFGIMKDIAAARTLTIEAELPTVGALKKWLMQQYPGMQQLRAVMVAVNKAYAADDTALSPGDEIAIIPPLSGG</sequence>
<dbReference type="GO" id="GO:0000166">
    <property type="term" value="F:nucleotide binding"/>
    <property type="evidence" value="ECO:0007669"/>
    <property type="project" value="UniProtKB-KW"/>
</dbReference>
<keyword evidence="5" id="KW-1185">Reference proteome</keyword>
<organism evidence="4 5">
    <name type="scientific">Chitinophaga cymbidii</name>
    <dbReference type="NCBI Taxonomy" id="1096750"/>
    <lineage>
        <taxon>Bacteria</taxon>
        <taxon>Pseudomonadati</taxon>
        <taxon>Bacteroidota</taxon>
        <taxon>Chitinophagia</taxon>
        <taxon>Chitinophagales</taxon>
        <taxon>Chitinophagaceae</taxon>
        <taxon>Chitinophaga</taxon>
    </lineage>
</organism>
<evidence type="ECO:0000256" key="2">
    <source>
        <dbReference type="ARBA" id="ARBA00024200"/>
    </source>
</evidence>
<dbReference type="InterPro" id="IPR012675">
    <property type="entry name" value="Beta-grasp_dom_sf"/>
</dbReference>
<dbReference type="GO" id="GO:0006777">
    <property type="term" value="P:Mo-molybdopterin cofactor biosynthetic process"/>
    <property type="evidence" value="ECO:0007669"/>
    <property type="project" value="InterPro"/>
</dbReference>
<dbReference type="InterPro" id="IPR016155">
    <property type="entry name" value="Mopterin_synth/thiamin_S_b"/>
</dbReference>
<evidence type="ECO:0000256" key="1">
    <source>
        <dbReference type="ARBA" id="ARBA00022741"/>
    </source>
</evidence>
<dbReference type="SUPFAM" id="SSF54285">
    <property type="entry name" value="MoaD/ThiS"/>
    <property type="match status" value="1"/>
</dbReference>
<dbReference type="PANTHER" id="PTHR33359">
    <property type="entry name" value="MOLYBDOPTERIN SYNTHASE SULFUR CARRIER SUBUNIT"/>
    <property type="match status" value="1"/>
</dbReference>
<proteinExistence type="inferred from homology"/>
<dbReference type="EMBL" id="BKAU01000001">
    <property type="protein sequence ID" value="GEP94076.1"/>
    <property type="molecule type" value="Genomic_DNA"/>
</dbReference>
<evidence type="ECO:0000313" key="4">
    <source>
        <dbReference type="EMBL" id="GEP94076.1"/>
    </source>
</evidence>
<protein>
    <recommendedName>
        <fullName evidence="3">Molybdopterin synthase sulfur carrier subunit</fullName>
    </recommendedName>
</protein>
<comment type="similarity">
    <text evidence="2">Belongs to the MoaD family.</text>
</comment>
<dbReference type="UniPathway" id="UPA00344"/>
<dbReference type="InterPro" id="IPR003749">
    <property type="entry name" value="ThiS/MoaD-like"/>
</dbReference>